<dbReference type="PROSITE" id="PS50850">
    <property type="entry name" value="MFS"/>
    <property type="match status" value="1"/>
</dbReference>
<feature type="transmembrane region" description="Helical" evidence="7">
    <location>
        <begin position="300"/>
        <end position="317"/>
    </location>
</feature>
<reference evidence="10 11" key="1">
    <citation type="submission" date="2015-03" db="EMBL/GenBank/DDBJ databases">
        <authorList>
            <consortium name="Pathogen Informatics"/>
            <person name="Murphy D."/>
        </authorList>
    </citation>
    <scope>NUCLEOTIDE SEQUENCE [LARGE SCALE GENOMIC DNA]</scope>
    <source>
        <strain evidence="10 11">IP08791</strain>
    </source>
</reference>
<feature type="transmembrane region" description="Helical" evidence="7">
    <location>
        <begin position="276"/>
        <end position="294"/>
    </location>
</feature>
<dbReference type="GO" id="GO:0005886">
    <property type="term" value="C:plasma membrane"/>
    <property type="evidence" value="ECO:0007669"/>
    <property type="project" value="UniProtKB-SubCell"/>
</dbReference>
<dbReference type="Pfam" id="PF07690">
    <property type="entry name" value="MFS_1"/>
    <property type="match status" value="1"/>
</dbReference>
<evidence type="ECO:0000256" key="6">
    <source>
        <dbReference type="ARBA" id="ARBA00023136"/>
    </source>
</evidence>
<dbReference type="InterPro" id="IPR050171">
    <property type="entry name" value="MFS_Transporters"/>
</dbReference>
<dbReference type="EMBL" id="CQEJ01000004">
    <property type="protein sequence ID" value="CNK74038.1"/>
    <property type="molecule type" value="Genomic_DNA"/>
</dbReference>
<dbReference type="GeneID" id="45569850"/>
<feature type="transmembrane region" description="Helical" evidence="7">
    <location>
        <begin position="337"/>
        <end position="357"/>
    </location>
</feature>
<sequence>MALVSQARSLGKYFLLLDNLLVVLGFFVVFPLISIRFVDQLGWAAVIVGLALGLRQLVQQGLGIFGGAIADRFGAKPMIVTGMLMRAAGFAFMAMANEPWILLLSCALSGLGGTLFDPPRTALVIKLTRPHERGRFYSLLMMQDSAGAVIGALIGSWLLQYDFHFVCWTGAVIFVLAAGWNLWLLPAYRISTVRAPMKEGLMRVLRDRRFVTYVLTLTGYYMLSVQVMLMLPIVVNEVAGSPASVKWMYAIEAALSLTLLYPIARWSEKRFRLEQRLMFGLLIMTLSLFPIGLITHLQTLFMFICFFYMGSIIAEPARETLSASLADSRARGSYMGFSRLGLALGGALGYTGGGWMYDTGRTLEMPELPWFLLGVIGLITLVGLYWQFNQRRIESAMLSGS</sequence>
<dbReference type="AlphaFoldDB" id="A0A0T9TCA4"/>
<gene>
    <name evidence="9" type="primary">mdtH_1</name>
    <name evidence="7" type="synonym">mdtH</name>
    <name evidence="10" type="synonym">mdtH_2</name>
    <name evidence="9" type="ORF">ERS137965_00938</name>
    <name evidence="10" type="ORF">ERS137966_01719</name>
</gene>
<evidence type="ECO:0000313" key="9">
    <source>
        <dbReference type="EMBL" id="CNK74038.1"/>
    </source>
</evidence>
<feature type="transmembrane region" description="Helical" evidence="7">
    <location>
        <begin position="210"/>
        <end position="235"/>
    </location>
</feature>
<feature type="domain" description="Major facilitator superfamily (MFS) profile" evidence="8">
    <location>
        <begin position="4"/>
        <end position="392"/>
    </location>
</feature>
<evidence type="ECO:0000256" key="1">
    <source>
        <dbReference type="ARBA" id="ARBA00004651"/>
    </source>
</evidence>
<dbReference type="CDD" id="cd17329">
    <property type="entry name" value="MFS_MdtH_MDR_like"/>
    <property type="match status" value="1"/>
</dbReference>
<dbReference type="Proteomes" id="UP000038647">
    <property type="component" value="Unassembled WGS sequence"/>
</dbReference>
<feature type="transmembrane region" description="Helical" evidence="7">
    <location>
        <begin position="369"/>
        <end position="388"/>
    </location>
</feature>
<dbReference type="STRING" id="1453495.AT01_605"/>
<evidence type="ECO:0000313" key="11">
    <source>
        <dbReference type="Proteomes" id="UP000038647"/>
    </source>
</evidence>
<feature type="transmembrane region" description="Helical" evidence="7">
    <location>
        <begin position="100"/>
        <end position="116"/>
    </location>
</feature>
<dbReference type="NCBIfam" id="NF008650">
    <property type="entry name" value="PRK11646.1"/>
    <property type="match status" value="1"/>
</dbReference>
<evidence type="ECO:0000256" key="2">
    <source>
        <dbReference type="ARBA" id="ARBA00022448"/>
    </source>
</evidence>
<evidence type="ECO:0000256" key="3">
    <source>
        <dbReference type="ARBA" id="ARBA00022475"/>
    </source>
</evidence>
<protein>
    <recommendedName>
        <fullName evidence="7">Multidrug resistance protein MdtH</fullName>
    </recommendedName>
</protein>
<dbReference type="eggNOG" id="COG0477">
    <property type="taxonomic scope" value="Bacteria"/>
</dbReference>
<keyword evidence="5 7" id="KW-1133">Transmembrane helix</keyword>
<comment type="similarity">
    <text evidence="7">Belongs to the major facilitator superfamily. DHA1 family. MdtH (TC 2.A.1.2.21) subfamily.</text>
</comment>
<accession>A0A0T9TCA4</accession>
<dbReference type="InterPro" id="IPR020846">
    <property type="entry name" value="MFS_dom"/>
</dbReference>
<name>A0A0T9TCA4_YERAL</name>
<keyword evidence="4 7" id="KW-0812">Transmembrane</keyword>
<organism evidence="9 12">
    <name type="scientific">Yersinia aldovae</name>
    <dbReference type="NCBI Taxonomy" id="29483"/>
    <lineage>
        <taxon>Bacteria</taxon>
        <taxon>Pseudomonadati</taxon>
        <taxon>Pseudomonadota</taxon>
        <taxon>Gammaproteobacteria</taxon>
        <taxon>Enterobacterales</taxon>
        <taxon>Yersiniaceae</taxon>
        <taxon>Yersinia</taxon>
    </lineage>
</organism>
<keyword evidence="2 7" id="KW-0813">Transport</keyword>
<evidence type="ECO:0000259" key="8">
    <source>
        <dbReference type="PROSITE" id="PS50850"/>
    </source>
</evidence>
<dbReference type="GO" id="GO:0022857">
    <property type="term" value="F:transmembrane transporter activity"/>
    <property type="evidence" value="ECO:0007669"/>
    <property type="project" value="UniProtKB-UniRule"/>
</dbReference>
<dbReference type="Gene3D" id="1.20.1250.20">
    <property type="entry name" value="MFS general substrate transporter like domains"/>
    <property type="match status" value="1"/>
</dbReference>
<keyword evidence="3 7" id="KW-1003">Cell membrane</keyword>
<feature type="transmembrane region" description="Helical" evidence="7">
    <location>
        <begin position="247"/>
        <end position="264"/>
    </location>
</feature>
<dbReference type="HAMAP" id="MF_01529">
    <property type="entry name" value="MFS_MdtH"/>
    <property type="match status" value="1"/>
</dbReference>
<proteinExistence type="inferred from homology"/>
<dbReference type="OrthoDB" id="56516at2"/>
<dbReference type="PANTHER" id="PTHR23517:SF2">
    <property type="entry name" value="MULTIDRUG RESISTANCE PROTEIN MDTH"/>
    <property type="match status" value="1"/>
</dbReference>
<evidence type="ECO:0000313" key="10">
    <source>
        <dbReference type="EMBL" id="CNK93883.1"/>
    </source>
</evidence>
<feature type="transmembrane region" description="Helical" evidence="7">
    <location>
        <begin position="12"/>
        <end position="35"/>
    </location>
</feature>
<feature type="transmembrane region" description="Helical" evidence="7">
    <location>
        <begin position="136"/>
        <end position="159"/>
    </location>
</feature>
<dbReference type="InterPro" id="IPR022855">
    <property type="entry name" value="Multidrug-R_MdtH"/>
</dbReference>
<dbReference type="EMBL" id="CQEH01000006">
    <property type="protein sequence ID" value="CNK93883.1"/>
    <property type="molecule type" value="Genomic_DNA"/>
</dbReference>
<feature type="transmembrane region" description="Helical" evidence="7">
    <location>
        <begin position="165"/>
        <end position="189"/>
    </location>
</feature>
<evidence type="ECO:0000256" key="5">
    <source>
        <dbReference type="ARBA" id="ARBA00022989"/>
    </source>
</evidence>
<dbReference type="RefSeq" id="WP_004698981.1">
    <property type="nucleotide sequence ID" value="NZ_CABHPY010000036.1"/>
</dbReference>
<dbReference type="SUPFAM" id="SSF103473">
    <property type="entry name" value="MFS general substrate transporter"/>
    <property type="match status" value="1"/>
</dbReference>
<dbReference type="InterPro" id="IPR036259">
    <property type="entry name" value="MFS_trans_sf"/>
</dbReference>
<evidence type="ECO:0000256" key="7">
    <source>
        <dbReference type="HAMAP-Rule" id="MF_01529"/>
    </source>
</evidence>
<dbReference type="PANTHER" id="PTHR23517">
    <property type="entry name" value="RESISTANCE PROTEIN MDTM, PUTATIVE-RELATED-RELATED"/>
    <property type="match status" value="1"/>
</dbReference>
<evidence type="ECO:0000256" key="4">
    <source>
        <dbReference type="ARBA" id="ARBA00022692"/>
    </source>
</evidence>
<keyword evidence="11" id="KW-1185">Reference proteome</keyword>
<dbReference type="InterPro" id="IPR011701">
    <property type="entry name" value="MFS"/>
</dbReference>
<evidence type="ECO:0000313" key="12">
    <source>
        <dbReference type="Proteomes" id="UP000041595"/>
    </source>
</evidence>
<keyword evidence="6 7" id="KW-0472">Membrane</keyword>
<reference evidence="9 12" key="2">
    <citation type="submission" date="2015-03" db="EMBL/GenBank/DDBJ databases">
        <authorList>
            <person name="Murphy D."/>
        </authorList>
    </citation>
    <scope>NUCLEOTIDE SEQUENCE [LARGE SCALE GENOMIC DNA]</scope>
    <source>
        <strain evidence="9 12">IP06005</strain>
    </source>
</reference>
<comment type="subcellular location">
    <subcellularLocation>
        <location evidence="1 7">Cell membrane</location>
        <topology evidence="1 7">Multi-pass membrane protein</topology>
    </subcellularLocation>
</comment>
<dbReference type="Proteomes" id="UP000041595">
    <property type="component" value="Unassembled WGS sequence"/>
</dbReference>